<evidence type="ECO:0000313" key="3">
    <source>
        <dbReference type="Proteomes" id="UP001165283"/>
    </source>
</evidence>
<reference evidence="2" key="1">
    <citation type="submission" date="2021-04" db="EMBL/GenBank/DDBJ databases">
        <title>Pseudonocardia sp. nov., isolated from sandy soil of mangrove forest.</title>
        <authorList>
            <person name="Zan Z."/>
            <person name="Huang R."/>
            <person name="Liu W."/>
        </authorList>
    </citation>
    <scope>NUCLEOTIDE SEQUENCE</scope>
    <source>
        <strain evidence="2">S2-4</strain>
    </source>
</reference>
<feature type="transmembrane region" description="Helical" evidence="1">
    <location>
        <begin position="206"/>
        <end position="226"/>
    </location>
</feature>
<feature type="transmembrane region" description="Helical" evidence="1">
    <location>
        <begin position="161"/>
        <end position="186"/>
    </location>
</feature>
<protein>
    <recommendedName>
        <fullName evidence="4">Integral membrane protein</fullName>
    </recommendedName>
</protein>
<keyword evidence="1" id="KW-0472">Membrane</keyword>
<keyword evidence="1" id="KW-1133">Transmembrane helix</keyword>
<feature type="transmembrane region" description="Helical" evidence="1">
    <location>
        <begin position="26"/>
        <end position="47"/>
    </location>
</feature>
<keyword evidence="1" id="KW-0812">Transmembrane</keyword>
<feature type="transmembrane region" description="Helical" evidence="1">
    <location>
        <begin position="331"/>
        <end position="357"/>
    </location>
</feature>
<proteinExistence type="predicted"/>
<feature type="transmembrane region" description="Helical" evidence="1">
    <location>
        <begin position="363"/>
        <end position="386"/>
    </location>
</feature>
<comment type="caution">
    <text evidence="2">The sequence shown here is derived from an EMBL/GenBank/DDBJ whole genome shotgun (WGS) entry which is preliminary data.</text>
</comment>
<feature type="transmembrane region" description="Helical" evidence="1">
    <location>
        <begin position="67"/>
        <end position="93"/>
    </location>
</feature>
<evidence type="ECO:0000313" key="2">
    <source>
        <dbReference type="EMBL" id="MCO1654384.1"/>
    </source>
</evidence>
<feature type="transmembrane region" description="Helical" evidence="1">
    <location>
        <begin position="246"/>
        <end position="268"/>
    </location>
</feature>
<gene>
    <name evidence="2" type="ORF">KDL28_04880</name>
</gene>
<name>A0ABT0ZUI4_9PSEU</name>
<evidence type="ECO:0008006" key="4">
    <source>
        <dbReference type="Google" id="ProtNLM"/>
    </source>
</evidence>
<keyword evidence="3" id="KW-1185">Reference proteome</keyword>
<organism evidence="2 3">
    <name type="scientific">Pseudonocardia humida</name>
    <dbReference type="NCBI Taxonomy" id="2800819"/>
    <lineage>
        <taxon>Bacteria</taxon>
        <taxon>Bacillati</taxon>
        <taxon>Actinomycetota</taxon>
        <taxon>Actinomycetes</taxon>
        <taxon>Pseudonocardiales</taxon>
        <taxon>Pseudonocardiaceae</taxon>
        <taxon>Pseudonocardia</taxon>
    </lineage>
</organism>
<feature type="transmembrane region" description="Helical" evidence="1">
    <location>
        <begin position="288"/>
        <end position="310"/>
    </location>
</feature>
<sequence>MALTHRTGPHRPAPAPVPGPFRGPTLLPAAAATWSALAVLLGLWWWATGGYPFGPADPQGEGTVLGALPAAAGPPLLMAAGAVGVLVAVVAAVRAQRIAAGRLPGAASAVVVVATAVVYGIAFVLLAPGLSLLVLLGYLMAAFGPVVLLGTLLAGALRSRLAAAVAAVLVLVLLAAWVSGVADGAVVGRWAAAFGAGLARTAPRSLAVLFLAAGGALWLAVGWATARRASGGASAAWTRPAAAARWGRIATVIAVLCPLPYALLRATWLTPWPLGVPEGTELQVVGEMRLQGLLLGGAAVAGAVLTAGLVARWGEVWPRWMPGLRGRPVPVAAAAVPGALVALVICSAAVPMAAMAVAAGEPWLQLVFPLPVWGPALGAATLGYVLRRRGERERPGTIEGS</sequence>
<feature type="transmembrane region" description="Helical" evidence="1">
    <location>
        <begin position="132"/>
        <end position="154"/>
    </location>
</feature>
<dbReference type="RefSeq" id="WP_252435993.1">
    <property type="nucleotide sequence ID" value="NZ_JAGSOV010000010.1"/>
</dbReference>
<accession>A0ABT0ZUI4</accession>
<dbReference type="Proteomes" id="UP001165283">
    <property type="component" value="Unassembled WGS sequence"/>
</dbReference>
<evidence type="ECO:0000256" key="1">
    <source>
        <dbReference type="SAM" id="Phobius"/>
    </source>
</evidence>
<dbReference type="EMBL" id="JAGSOV010000010">
    <property type="protein sequence ID" value="MCO1654384.1"/>
    <property type="molecule type" value="Genomic_DNA"/>
</dbReference>
<feature type="transmembrane region" description="Helical" evidence="1">
    <location>
        <begin position="105"/>
        <end position="126"/>
    </location>
</feature>